<dbReference type="PANTHER" id="PTHR43649:SF30">
    <property type="entry name" value="ABC TRANSPORTER SUBSTRATE-BINDING PROTEIN"/>
    <property type="match status" value="1"/>
</dbReference>
<dbReference type="AlphaFoldDB" id="A0A2V3WNC1"/>
<keyword evidence="3" id="KW-1185">Reference proteome</keyword>
<name>A0A2V3WNC1_9BACI</name>
<dbReference type="SUPFAM" id="SSF53850">
    <property type="entry name" value="Periplasmic binding protein-like II"/>
    <property type="match status" value="1"/>
</dbReference>
<feature type="compositionally biased region" description="Basic and acidic residues" evidence="1">
    <location>
        <begin position="424"/>
        <end position="445"/>
    </location>
</feature>
<proteinExistence type="predicted"/>
<dbReference type="CDD" id="cd14748">
    <property type="entry name" value="PBP2_UgpB"/>
    <property type="match status" value="1"/>
</dbReference>
<dbReference type="Proteomes" id="UP000247978">
    <property type="component" value="Unassembled WGS sequence"/>
</dbReference>
<dbReference type="PANTHER" id="PTHR43649">
    <property type="entry name" value="ARABINOSE-BINDING PROTEIN-RELATED"/>
    <property type="match status" value="1"/>
</dbReference>
<organism evidence="2 3">
    <name type="scientific">Pseudogracilibacillus auburnensis</name>
    <dbReference type="NCBI Taxonomy" id="1494959"/>
    <lineage>
        <taxon>Bacteria</taxon>
        <taxon>Bacillati</taxon>
        <taxon>Bacillota</taxon>
        <taxon>Bacilli</taxon>
        <taxon>Bacillales</taxon>
        <taxon>Bacillaceae</taxon>
        <taxon>Pseudogracilibacillus</taxon>
    </lineage>
</organism>
<accession>A0A2V3WNC1</accession>
<dbReference type="InterPro" id="IPR006059">
    <property type="entry name" value="SBP"/>
</dbReference>
<reference evidence="2 3" key="1">
    <citation type="submission" date="2018-05" db="EMBL/GenBank/DDBJ databases">
        <title>Genomic Encyclopedia of Type Strains, Phase IV (KMG-IV): sequencing the most valuable type-strain genomes for metagenomic binning, comparative biology and taxonomic classification.</title>
        <authorList>
            <person name="Goeker M."/>
        </authorList>
    </citation>
    <scope>NUCLEOTIDE SEQUENCE [LARGE SCALE GENOMIC DNA]</scope>
    <source>
        <strain evidence="2 3">DSM 28556</strain>
    </source>
</reference>
<comment type="caution">
    <text evidence="2">The sequence shown here is derived from an EMBL/GenBank/DDBJ whole genome shotgun (WGS) entry which is preliminary data.</text>
</comment>
<feature type="region of interest" description="Disordered" evidence="1">
    <location>
        <begin position="421"/>
        <end position="445"/>
    </location>
</feature>
<gene>
    <name evidence="2" type="ORF">DFR56_10199</name>
</gene>
<sequence>MFKSKLFYIVMMIVLIVISGCSKTDESKDVSVKSSDNDSEKQEEIELTFYYPVQVGGPINKIIEEIASDFTEENPHIKINPVYTGDYDNTMIKTQTDIQGNNPPDLAVLLAIDLYTLMDMNAIIPMDDLMENDNDADEYVSDFIPAFLENSKADDKIWSIPFQRSTPVLYYNKEAFKEVGLDPENPPETWNDLIDYSEKLTVRNKDQVERWGVQIPSSTNPWIFKGFVLQSGGILDENGKDVYFHEESVEEALQLHLDLAHKHETMAKGVIDWATTPTDFIEGKAAMIYHTTGNLTNIKDNADFDFGVAYLPANKNYGAPTGGGNFYIFEGISEEKKEAAWEFIKFATSAERAAQWSIDTGYIATRESAYETEVMKEYLESFPQAEVAKNQLEYAGSEMSTHNNGEVTEILKSAFQSVLTGEQQPKEAMEKAQQEADKVLEPFRK</sequence>
<protein>
    <submittedName>
        <fullName evidence="2">sn-glycerol 3-phosphate transport system substrate-binding protein</fullName>
    </submittedName>
</protein>
<dbReference type="Pfam" id="PF13416">
    <property type="entry name" value="SBP_bac_8"/>
    <property type="match status" value="1"/>
</dbReference>
<dbReference type="PROSITE" id="PS51257">
    <property type="entry name" value="PROKAR_LIPOPROTEIN"/>
    <property type="match status" value="1"/>
</dbReference>
<dbReference type="Gene3D" id="3.40.190.10">
    <property type="entry name" value="Periplasmic binding protein-like II"/>
    <property type="match status" value="2"/>
</dbReference>
<evidence type="ECO:0000313" key="3">
    <source>
        <dbReference type="Proteomes" id="UP000247978"/>
    </source>
</evidence>
<evidence type="ECO:0000313" key="2">
    <source>
        <dbReference type="EMBL" id="PXW90189.1"/>
    </source>
</evidence>
<dbReference type="InterPro" id="IPR050490">
    <property type="entry name" value="Bact_solute-bd_prot1"/>
</dbReference>
<dbReference type="EMBL" id="QJJQ01000001">
    <property type="protein sequence ID" value="PXW90189.1"/>
    <property type="molecule type" value="Genomic_DNA"/>
</dbReference>
<dbReference type="RefSeq" id="WP_110393466.1">
    <property type="nucleotide sequence ID" value="NZ_JADIJL010000002.1"/>
</dbReference>
<dbReference type="OrthoDB" id="9795467at2"/>
<evidence type="ECO:0000256" key="1">
    <source>
        <dbReference type="SAM" id="MobiDB-lite"/>
    </source>
</evidence>